<dbReference type="RefSeq" id="WP_191202877.1">
    <property type="nucleotide sequence ID" value="NZ_JACXZA010000002.1"/>
</dbReference>
<dbReference type="Proteomes" id="UP000609346">
    <property type="component" value="Unassembled WGS sequence"/>
</dbReference>
<sequence length="76" mass="8679">MITEEQLDAFRQSGEPVRVVRDGLAANDVYGIIVAWDDSSLVLRKVNKRVVKLSREYTLERAADDRSVPDVMRDED</sequence>
<dbReference type="EMBL" id="JACXZA010000002">
    <property type="protein sequence ID" value="MBD3918553.1"/>
    <property type="molecule type" value="Genomic_DNA"/>
</dbReference>
<name>A0ABR8MRD4_9BACL</name>
<protein>
    <submittedName>
        <fullName evidence="1">Uncharacterized protein</fullName>
    </submittedName>
</protein>
<evidence type="ECO:0000313" key="1">
    <source>
        <dbReference type="EMBL" id="MBD3918553.1"/>
    </source>
</evidence>
<proteinExistence type="predicted"/>
<comment type="caution">
    <text evidence="1">The sequence shown here is derived from an EMBL/GenBank/DDBJ whole genome shotgun (WGS) entry which is preliminary data.</text>
</comment>
<gene>
    <name evidence="1" type="ORF">H8B09_07300</name>
</gene>
<accession>A0ABR8MRD4</accession>
<keyword evidence="2" id="KW-1185">Reference proteome</keyword>
<organism evidence="1 2">
    <name type="scientific">Paenibacillus terricola</name>
    <dbReference type="NCBI Taxonomy" id="2763503"/>
    <lineage>
        <taxon>Bacteria</taxon>
        <taxon>Bacillati</taxon>
        <taxon>Bacillota</taxon>
        <taxon>Bacilli</taxon>
        <taxon>Bacillales</taxon>
        <taxon>Paenibacillaceae</taxon>
        <taxon>Paenibacillus</taxon>
    </lineage>
</organism>
<reference evidence="1 2" key="1">
    <citation type="submission" date="2020-09" db="EMBL/GenBank/DDBJ databases">
        <title>Paenibacillus sp. strain PR3 16S rRNA gene Genome sequencing and assembly.</title>
        <authorList>
            <person name="Kim J."/>
        </authorList>
    </citation>
    <scope>NUCLEOTIDE SEQUENCE [LARGE SCALE GENOMIC DNA]</scope>
    <source>
        <strain evidence="1 2">PR3</strain>
    </source>
</reference>
<evidence type="ECO:0000313" key="2">
    <source>
        <dbReference type="Proteomes" id="UP000609346"/>
    </source>
</evidence>